<accession>A0AAV4FGP9</accession>
<dbReference type="AlphaFoldDB" id="A0AAV4FGP9"/>
<reference evidence="1 2" key="1">
    <citation type="journal article" date="2021" name="Elife">
        <title>Chloroplast acquisition without the gene transfer in kleptoplastic sea slugs, Plakobranchus ocellatus.</title>
        <authorList>
            <person name="Maeda T."/>
            <person name="Takahashi S."/>
            <person name="Yoshida T."/>
            <person name="Shimamura S."/>
            <person name="Takaki Y."/>
            <person name="Nagai Y."/>
            <person name="Toyoda A."/>
            <person name="Suzuki Y."/>
            <person name="Arimoto A."/>
            <person name="Ishii H."/>
            <person name="Satoh N."/>
            <person name="Nishiyama T."/>
            <person name="Hasebe M."/>
            <person name="Maruyama T."/>
            <person name="Minagawa J."/>
            <person name="Obokata J."/>
            <person name="Shigenobu S."/>
        </authorList>
    </citation>
    <scope>NUCLEOTIDE SEQUENCE [LARGE SCALE GENOMIC DNA]</scope>
</reference>
<protein>
    <submittedName>
        <fullName evidence="1">Uncharacterized protein</fullName>
    </submittedName>
</protein>
<proteinExistence type="predicted"/>
<comment type="caution">
    <text evidence="1">The sequence shown here is derived from an EMBL/GenBank/DDBJ whole genome shotgun (WGS) entry which is preliminary data.</text>
</comment>
<dbReference type="Proteomes" id="UP000762676">
    <property type="component" value="Unassembled WGS sequence"/>
</dbReference>
<dbReference type="EMBL" id="BMAT01007791">
    <property type="protein sequence ID" value="GFR71540.1"/>
    <property type="molecule type" value="Genomic_DNA"/>
</dbReference>
<organism evidence="1 2">
    <name type="scientific">Elysia marginata</name>
    <dbReference type="NCBI Taxonomy" id="1093978"/>
    <lineage>
        <taxon>Eukaryota</taxon>
        <taxon>Metazoa</taxon>
        <taxon>Spiralia</taxon>
        <taxon>Lophotrochozoa</taxon>
        <taxon>Mollusca</taxon>
        <taxon>Gastropoda</taxon>
        <taxon>Heterobranchia</taxon>
        <taxon>Euthyneura</taxon>
        <taxon>Panpulmonata</taxon>
        <taxon>Sacoglossa</taxon>
        <taxon>Placobranchoidea</taxon>
        <taxon>Plakobranchidae</taxon>
        <taxon>Elysia</taxon>
    </lineage>
</organism>
<gene>
    <name evidence="1" type="ORF">ElyMa_003816300</name>
</gene>
<keyword evidence="2" id="KW-1185">Reference proteome</keyword>
<sequence length="105" mass="11940">MYKNEPGGGLFIDNYWRYTPNEFLTGILVIATHSGKWRDTVRGQVRHPASFCLRANESVSVPTADFANFVVHKPTRKFNVRFANHGMQFSDRDFGGNRGDDFGNI</sequence>
<name>A0AAV4FGP9_9GAST</name>
<evidence type="ECO:0000313" key="2">
    <source>
        <dbReference type="Proteomes" id="UP000762676"/>
    </source>
</evidence>
<evidence type="ECO:0000313" key="1">
    <source>
        <dbReference type="EMBL" id="GFR71540.1"/>
    </source>
</evidence>